<dbReference type="RefSeq" id="WP_091513382.1">
    <property type="nucleotide sequence ID" value="NZ_FOLE01000007.1"/>
</dbReference>
<evidence type="ECO:0000259" key="8">
    <source>
        <dbReference type="PROSITE" id="PS50253"/>
    </source>
</evidence>
<dbReference type="PANTHER" id="PTHR11403:SF10">
    <property type="entry name" value="CYTOCHROME C OXIDASE"/>
    <property type="match status" value="1"/>
</dbReference>
<evidence type="ECO:0000256" key="6">
    <source>
        <dbReference type="RuleBase" id="RU003376"/>
    </source>
</evidence>
<evidence type="ECO:0000256" key="7">
    <source>
        <dbReference type="SAM" id="Phobius"/>
    </source>
</evidence>
<feature type="transmembrane region" description="Helical" evidence="7">
    <location>
        <begin position="22"/>
        <end position="44"/>
    </location>
</feature>
<feature type="transmembrane region" description="Helical" evidence="7">
    <location>
        <begin position="177"/>
        <end position="194"/>
    </location>
</feature>
<keyword evidence="5 7" id="KW-0472">Membrane</keyword>
<accession>A0A1I1KZZ4</accession>
<feature type="transmembrane region" description="Helical" evidence="7">
    <location>
        <begin position="131"/>
        <end position="156"/>
    </location>
</feature>
<feature type="transmembrane region" description="Helical" evidence="7">
    <location>
        <begin position="56"/>
        <end position="79"/>
    </location>
</feature>
<evidence type="ECO:0000256" key="1">
    <source>
        <dbReference type="ARBA" id="ARBA00004141"/>
    </source>
</evidence>
<dbReference type="GO" id="GO:0005886">
    <property type="term" value="C:plasma membrane"/>
    <property type="evidence" value="ECO:0007669"/>
    <property type="project" value="UniProtKB-SubCell"/>
</dbReference>
<dbReference type="Gene3D" id="1.20.120.80">
    <property type="entry name" value="Cytochrome c oxidase, subunit III, four-helix bundle"/>
    <property type="match status" value="1"/>
</dbReference>
<evidence type="ECO:0000256" key="2">
    <source>
        <dbReference type="ARBA" id="ARBA00010581"/>
    </source>
</evidence>
<dbReference type="InterPro" id="IPR000298">
    <property type="entry name" value="Cyt_c_oxidase-like_su3"/>
</dbReference>
<protein>
    <submittedName>
        <fullName evidence="9">Cytochrome c oxidase subunit 3</fullName>
    </submittedName>
</protein>
<dbReference type="GO" id="GO:0004129">
    <property type="term" value="F:cytochrome-c oxidase activity"/>
    <property type="evidence" value="ECO:0007669"/>
    <property type="project" value="InterPro"/>
</dbReference>
<dbReference type="SUPFAM" id="SSF81452">
    <property type="entry name" value="Cytochrome c oxidase subunit III-like"/>
    <property type="match status" value="1"/>
</dbReference>
<keyword evidence="3 6" id="KW-0812">Transmembrane</keyword>
<feature type="domain" description="Heme-copper oxidase subunit III family profile" evidence="8">
    <location>
        <begin position="1"/>
        <end position="196"/>
    </location>
</feature>
<dbReference type="EMBL" id="FOLE01000007">
    <property type="protein sequence ID" value="SFC62930.1"/>
    <property type="molecule type" value="Genomic_DNA"/>
</dbReference>
<dbReference type="InterPro" id="IPR013833">
    <property type="entry name" value="Cyt_c_oxidase_su3_a-hlx"/>
</dbReference>
<dbReference type="PROSITE" id="PS50253">
    <property type="entry name" value="COX3"/>
    <property type="match status" value="1"/>
</dbReference>
<evidence type="ECO:0000313" key="9">
    <source>
        <dbReference type="EMBL" id="SFC62930.1"/>
    </source>
</evidence>
<organism evidence="9 10">
    <name type="scientific">Flexibacter flexilis DSM 6793</name>
    <dbReference type="NCBI Taxonomy" id="927664"/>
    <lineage>
        <taxon>Bacteria</taxon>
        <taxon>Pseudomonadati</taxon>
        <taxon>Bacteroidota</taxon>
        <taxon>Cytophagia</taxon>
        <taxon>Cytophagales</taxon>
        <taxon>Flexibacteraceae</taxon>
        <taxon>Flexibacter</taxon>
    </lineage>
</organism>
<comment type="similarity">
    <text evidence="2 6">Belongs to the cytochrome c oxidase subunit 3 family.</text>
</comment>
<sequence length="196" mass="22298">MSDKNYIAEEPQAVLSMNPKKFILWLFIVSIIMIFASQTSAYLVRRAEGNWLVVDFPPIFTISTVVLLLSSVTMQWAFNAAKRDNIATVKWAMLITTVLGFTFLYTQWLGWVALVDMKVFFGGQGSNPGGSFVYVISGLHALHLMGGLLFLLVVTVKAFRYNVHAKSLLAIDLCNTYWHFLDVLWIYLFVFLLINR</sequence>
<gene>
    <name evidence="9" type="ORF">SAMN05421780_107161</name>
</gene>
<evidence type="ECO:0000313" key="10">
    <source>
        <dbReference type="Proteomes" id="UP000199514"/>
    </source>
</evidence>
<evidence type="ECO:0000256" key="4">
    <source>
        <dbReference type="ARBA" id="ARBA00022989"/>
    </source>
</evidence>
<dbReference type="InterPro" id="IPR024791">
    <property type="entry name" value="Cyt_c/ubiquinol_Oxase_su3"/>
</dbReference>
<dbReference type="InterPro" id="IPR035973">
    <property type="entry name" value="Cyt_c_oxidase_su3-like_sf"/>
</dbReference>
<reference evidence="9 10" key="1">
    <citation type="submission" date="2016-10" db="EMBL/GenBank/DDBJ databases">
        <authorList>
            <person name="de Groot N.N."/>
        </authorList>
    </citation>
    <scope>NUCLEOTIDE SEQUENCE [LARGE SCALE GENOMIC DNA]</scope>
    <source>
        <strain evidence="9 10">DSM 6793</strain>
    </source>
</reference>
<name>A0A1I1KZZ4_9BACT</name>
<dbReference type="Proteomes" id="UP000199514">
    <property type="component" value="Unassembled WGS sequence"/>
</dbReference>
<dbReference type="Pfam" id="PF00510">
    <property type="entry name" value="COX3"/>
    <property type="match status" value="1"/>
</dbReference>
<dbReference type="STRING" id="927664.SAMN05421780_107161"/>
<evidence type="ECO:0000256" key="3">
    <source>
        <dbReference type="ARBA" id="ARBA00022692"/>
    </source>
</evidence>
<feature type="transmembrane region" description="Helical" evidence="7">
    <location>
        <begin position="91"/>
        <end position="111"/>
    </location>
</feature>
<keyword evidence="4 7" id="KW-1133">Transmembrane helix</keyword>
<evidence type="ECO:0000256" key="5">
    <source>
        <dbReference type="ARBA" id="ARBA00023136"/>
    </source>
</evidence>
<dbReference type="GO" id="GO:0019646">
    <property type="term" value="P:aerobic electron transport chain"/>
    <property type="evidence" value="ECO:0007669"/>
    <property type="project" value="InterPro"/>
</dbReference>
<dbReference type="AlphaFoldDB" id="A0A1I1KZZ4"/>
<keyword evidence="10" id="KW-1185">Reference proteome</keyword>
<dbReference type="OrthoDB" id="679789at2"/>
<comment type="subcellular location">
    <subcellularLocation>
        <location evidence="6">Cell membrane</location>
        <topology evidence="6">Multi-pass membrane protein</topology>
    </subcellularLocation>
    <subcellularLocation>
        <location evidence="1">Membrane</location>
        <topology evidence="1">Multi-pass membrane protein</topology>
    </subcellularLocation>
</comment>
<dbReference type="PANTHER" id="PTHR11403">
    <property type="entry name" value="CYTOCHROME C OXIDASE SUBUNIT III"/>
    <property type="match status" value="1"/>
</dbReference>
<proteinExistence type="inferred from homology"/>